<organism evidence="1 2">
    <name type="scientific">Austropuccinia psidii MF-1</name>
    <dbReference type="NCBI Taxonomy" id="1389203"/>
    <lineage>
        <taxon>Eukaryota</taxon>
        <taxon>Fungi</taxon>
        <taxon>Dikarya</taxon>
        <taxon>Basidiomycota</taxon>
        <taxon>Pucciniomycotina</taxon>
        <taxon>Pucciniomycetes</taxon>
        <taxon>Pucciniales</taxon>
        <taxon>Sphaerophragmiaceae</taxon>
        <taxon>Austropuccinia</taxon>
    </lineage>
</organism>
<evidence type="ECO:0000313" key="2">
    <source>
        <dbReference type="Proteomes" id="UP000765509"/>
    </source>
</evidence>
<accession>A0A9Q3ES76</accession>
<dbReference type="Proteomes" id="UP000765509">
    <property type="component" value="Unassembled WGS sequence"/>
</dbReference>
<sequence>MRHLPLLHLSKPHSFKGKEPQVYSVEANAMDDGYLVDSVADIHVSGNNPDFVIYRQLMWPILLRLASSGHTSHLTEIGSLLIPMPSGILVVANVYYFQAICSTILSLG</sequence>
<evidence type="ECO:0000313" key="1">
    <source>
        <dbReference type="EMBL" id="MBW0524023.1"/>
    </source>
</evidence>
<reference evidence="1" key="1">
    <citation type="submission" date="2021-03" db="EMBL/GenBank/DDBJ databases">
        <title>Draft genome sequence of rust myrtle Austropuccinia psidii MF-1, a brazilian biotype.</title>
        <authorList>
            <person name="Quecine M.C."/>
            <person name="Pachon D.M.R."/>
            <person name="Bonatelli M.L."/>
            <person name="Correr F.H."/>
            <person name="Franceschini L.M."/>
            <person name="Leite T.F."/>
            <person name="Margarido G.R.A."/>
            <person name="Almeida C.A."/>
            <person name="Ferrarezi J.A."/>
            <person name="Labate C.A."/>
        </authorList>
    </citation>
    <scope>NUCLEOTIDE SEQUENCE</scope>
    <source>
        <strain evidence="1">MF-1</strain>
    </source>
</reference>
<dbReference type="EMBL" id="AVOT02030733">
    <property type="protein sequence ID" value="MBW0524023.1"/>
    <property type="molecule type" value="Genomic_DNA"/>
</dbReference>
<keyword evidence="2" id="KW-1185">Reference proteome</keyword>
<comment type="caution">
    <text evidence="1">The sequence shown here is derived from an EMBL/GenBank/DDBJ whole genome shotgun (WGS) entry which is preliminary data.</text>
</comment>
<protein>
    <submittedName>
        <fullName evidence="1">Uncharacterized protein</fullName>
    </submittedName>
</protein>
<gene>
    <name evidence="1" type="ORF">O181_063738</name>
</gene>
<dbReference type="OrthoDB" id="2518241at2759"/>
<name>A0A9Q3ES76_9BASI</name>
<proteinExistence type="predicted"/>
<dbReference type="AlphaFoldDB" id="A0A9Q3ES76"/>